<dbReference type="GO" id="GO:0006364">
    <property type="term" value="P:rRNA processing"/>
    <property type="evidence" value="ECO:0007669"/>
    <property type="project" value="InterPro"/>
</dbReference>
<dbReference type="GO" id="GO:0032040">
    <property type="term" value="C:small-subunit processome"/>
    <property type="evidence" value="ECO:0007669"/>
    <property type="project" value="InterPro"/>
</dbReference>
<dbReference type="AlphaFoldDB" id="A0A7G2C9B8"/>
<evidence type="ECO:0000256" key="1">
    <source>
        <dbReference type="ARBA" id="ARBA00004604"/>
    </source>
</evidence>
<evidence type="ECO:0000256" key="2">
    <source>
        <dbReference type="ARBA" id="ARBA00022553"/>
    </source>
</evidence>
<feature type="compositionally biased region" description="Acidic residues" evidence="4">
    <location>
        <begin position="62"/>
        <end position="75"/>
    </location>
</feature>
<dbReference type="InterPro" id="IPR006709">
    <property type="entry name" value="SSU_processome_Utp14"/>
</dbReference>
<feature type="region of interest" description="Disordered" evidence="4">
    <location>
        <begin position="88"/>
        <end position="126"/>
    </location>
</feature>
<organism evidence="5 6">
    <name type="scientific">Angomonas deanei</name>
    <dbReference type="NCBI Taxonomy" id="59799"/>
    <lineage>
        <taxon>Eukaryota</taxon>
        <taxon>Discoba</taxon>
        <taxon>Euglenozoa</taxon>
        <taxon>Kinetoplastea</taxon>
        <taxon>Metakinetoplastina</taxon>
        <taxon>Trypanosomatida</taxon>
        <taxon>Trypanosomatidae</taxon>
        <taxon>Strigomonadinae</taxon>
        <taxon>Angomonas</taxon>
    </lineage>
</organism>
<sequence>MAKSKKKASVQKPGKLMLNNPSIPPELDEDIDDDLAFNSDDEKMYGHFFDRSDAKKAHDDSEFPGDDDDFSEDDESYDLADALDESLAQERANLPKTSLKRRRGETQVREGESMYGTAGKGEDGLSGSYSRALASFMTKNKKNEAEESAFQRLEGTLKNKKNTIVMDEDDMTREKVDREQVRNLVQENLSKYKPIIREMSSSKHVAFPLKQANSNPISTTIGSVASSASQAPTKEVGESSMSFAQKVAQRTNSLLSSAGLSGESHASALSSHDTFGDEVPIGGGEEEGEGVPSTGYIAKLKAMLAAESGRRKRFNKIKSKTYRRILRKEKEREKEKKEIAFQLLHPELARKRLSESLMKARAEERVTQKHKNTSAWVKQAKRFAKFDDNAKASIQEQLNIHQRLTQKMETRPATITTTWPTG</sequence>
<reference evidence="5 6" key="1">
    <citation type="submission" date="2020-08" db="EMBL/GenBank/DDBJ databases">
        <authorList>
            <person name="Newling K."/>
            <person name="Davey J."/>
            <person name="Forrester S."/>
        </authorList>
    </citation>
    <scope>NUCLEOTIDE SEQUENCE [LARGE SCALE GENOMIC DNA]</scope>
    <source>
        <strain evidence="6">Crithidia deanei Carvalho (ATCC PRA-265)</strain>
    </source>
</reference>
<dbReference type="Pfam" id="PF04615">
    <property type="entry name" value="Utp14"/>
    <property type="match status" value="1"/>
</dbReference>
<evidence type="ECO:0000256" key="4">
    <source>
        <dbReference type="SAM" id="MobiDB-lite"/>
    </source>
</evidence>
<gene>
    <name evidence="5" type="ORF">ADEAN_000390200</name>
</gene>
<feature type="compositionally biased region" description="Polar residues" evidence="4">
    <location>
        <begin position="239"/>
        <end position="252"/>
    </location>
</feature>
<evidence type="ECO:0000313" key="5">
    <source>
        <dbReference type="EMBL" id="CAD2216440.1"/>
    </source>
</evidence>
<proteinExistence type="predicted"/>
<dbReference type="OrthoDB" id="277439at2759"/>
<feature type="compositionally biased region" description="Polar residues" evidence="4">
    <location>
        <begin position="213"/>
        <end position="232"/>
    </location>
</feature>
<dbReference type="EMBL" id="LR877150">
    <property type="protein sequence ID" value="CAD2216440.1"/>
    <property type="molecule type" value="Genomic_DNA"/>
</dbReference>
<protein>
    <submittedName>
        <fullName evidence="5">Utp14 protein, putative</fullName>
    </submittedName>
</protein>
<name>A0A7G2C9B8_9TRYP</name>
<feature type="region of interest" description="Disordered" evidence="4">
    <location>
        <begin position="213"/>
        <end position="292"/>
    </location>
</feature>
<keyword evidence="2" id="KW-0597">Phosphoprotein</keyword>
<evidence type="ECO:0000256" key="3">
    <source>
        <dbReference type="ARBA" id="ARBA00023242"/>
    </source>
</evidence>
<keyword evidence="3" id="KW-0539">Nucleus</keyword>
<dbReference type="Proteomes" id="UP000515908">
    <property type="component" value="Chromosome 06"/>
</dbReference>
<keyword evidence="6" id="KW-1185">Reference proteome</keyword>
<dbReference type="PANTHER" id="PTHR14150">
    <property type="entry name" value="U3 SMALL NUCLEOLAR RNA-ASSOCIATED PROTEIN 14"/>
    <property type="match status" value="1"/>
</dbReference>
<feature type="compositionally biased region" description="Low complexity" evidence="4">
    <location>
        <begin position="253"/>
        <end position="272"/>
    </location>
</feature>
<dbReference type="PANTHER" id="PTHR14150:SF12">
    <property type="entry name" value="U3 SMALL NUCLEOLAR RNA-ASSOCIATED PROTEIN 14 HOMOLOG A"/>
    <property type="match status" value="1"/>
</dbReference>
<feature type="region of interest" description="Disordered" evidence="4">
    <location>
        <begin position="1"/>
        <end position="35"/>
    </location>
</feature>
<dbReference type="VEuPathDB" id="TriTrypDB:ADEAN_000390200"/>
<accession>A0A7G2C9B8</accession>
<feature type="compositionally biased region" description="Acidic residues" evidence="4">
    <location>
        <begin position="26"/>
        <end position="35"/>
    </location>
</feature>
<comment type="subcellular location">
    <subcellularLocation>
        <location evidence="1">Nucleus</location>
        <location evidence="1">Nucleolus</location>
    </subcellularLocation>
</comment>
<feature type="region of interest" description="Disordered" evidence="4">
    <location>
        <begin position="50"/>
        <end position="75"/>
    </location>
</feature>
<evidence type="ECO:0000313" key="6">
    <source>
        <dbReference type="Proteomes" id="UP000515908"/>
    </source>
</evidence>
<feature type="compositionally biased region" description="Basic and acidic residues" evidence="4">
    <location>
        <begin position="50"/>
        <end position="61"/>
    </location>
</feature>